<reference evidence="4 5" key="1">
    <citation type="submission" date="2020-12" db="EMBL/GenBank/DDBJ databases">
        <title>Metabolic potential, ecology and presence of endohyphal bacteria is reflected in genomic diversity of Mucoromycotina.</title>
        <authorList>
            <person name="Muszewska A."/>
            <person name="Okrasinska A."/>
            <person name="Steczkiewicz K."/>
            <person name="Drgas O."/>
            <person name="Orlowska M."/>
            <person name="Perlinska-Lenart U."/>
            <person name="Aleksandrzak-Piekarczyk T."/>
            <person name="Szatraj K."/>
            <person name="Zielenkiewicz U."/>
            <person name="Pilsyk S."/>
            <person name="Malc E."/>
            <person name="Mieczkowski P."/>
            <person name="Kruszewska J.S."/>
            <person name="Biernat P."/>
            <person name="Pawlowska J."/>
        </authorList>
    </citation>
    <scope>NUCLEOTIDE SEQUENCE [LARGE SCALE GENOMIC DNA]</scope>
    <source>
        <strain evidence="4 5">CBS 142.35</strain>
    </source>
</reference>
<dbReference type="Gene3D" id="3.10.20.90">
    <property type="entry name" value="Phosphatidylinositol 3-kinase Catalytic Subunit, Chain A, domain 1"/>
    <property type="match status" value="1"/>
</dbReference>
<dbReference type="InterPro" id="IPR003103">
    <property type="entry name" value="BAG_domain"/>
</dbReference>
<dbReference type="AlphaFoldDB" id="A0A8H7RUM4"/>
<dbReference type="SUPFAM" id="SSF63491">
    <property type="entry name" value="BAG domain"/>
    <property type="match status" value="1"/>
</dbReference>
<gene>
    <name evidence="4" type="ORF">INT45_000022</name>
</gene>
<accession>A0A8H7RUM4</accession>
<dbReference type="GO" id="GO:0005829">
    <property type="term" value="C:cytosol"/>
    <property type="evidence" value="ECO:0007669"/>
    <property type="project" value="TreeGrafter"/>
</dbReference>
<dbReference type="Pfam" id="PF02179">
    <property type="entry name" value="BAG"/>
    <property type="match status" value="1"/>
</dbReference>
<dbReference type="SUPFAM" id="SSF54236">
    <property type="entry name" value="Ubiquitin-like"/>
    <property type="match status" value="1"/>
</dbReference>
<dbReference type="SMART" id="SM00264">
    <property type="entry name" value="BAG"/>
    <property type="match status" value="1"/>
</dbReference>
<dbReference type="GO" id="GO:0051087">
    <property type="term" value="F:protein-folding chaperone binding"/>
    <property type="evidence" value="ECO:0007669"/>
    <property type="project" value="InterPro"/>
</dbReference>
<evidence type="ECO:0000313" key="5">
    <source>
        <dbReference type="Proteomes" id="UP000646827"/>
    </source>
</evidence>
<evidence type="ECO:0000256" key="1">
    <source>
        <dbReference type="ARBA" id="ARBA00023186"/>
    </source>
</evidence>
<name>A0A8H7RUM4_9FUNG</name>
<feature type="domain" description="BAG" evidence="3">
    <location>
        <begin position="112"/>
        <end position="193"/>
    </location>
</feature>
<dbReference type="EMBL" id="JAEPRB010000252">
    <property type="protein sequence ID" value="KAG2218099.1"/>
    <property type="molecule type" value="Genomic_DNA"/>
</dbReference>
<evidence type="ECO:0000259" key="3">
    <source>
        <dbReference type="PROSITE" id="PS51035"/>
    </source>
</evidence>
<keyword evidence="5" id="KW-1185">Reference proteome</keyword>
<dbReference type="PROSITE" id="PS50053">
    <property type="entry name" value="UBIQUITIN_2"/>
    <property type="match status" value="1"/>
</dbReference>
<dbReference type="GO" id="GO:0005634">
    <property type="term" value="C:nucleus"/>
    <property type="evidence" value="ECO:0007669"/>
    <property type="project" value="TreeGrafter"/>
</dbReference>
<dbReference type="InterPro" id="IPR029071">
    <property type="entry name" value="Ubiquitin-like_domsf"/>
</dbReference>
<dbReference type="GO" id="GO:0050821">
    <property type="term" value="P:protein stabilization"/>
    <property type="evidence" value="ECO:0007669"/>
    <property type="project" value="TreeGrafter"/>
</dbReference>
<dbReference type="OrthoDB" id="417450at2759"/>
<proteinExistence type="predicted"/>
<dbReference type="PROSITE" id="PS51035">
    <property type="entry name" value="BAG"/>
    <property type="match status" value="1"/>
</dbReference>
<dbReference type="GO" id="GO:0000774">
    <property type="term" value="F:adenyl-nucleotide exchange factor activity"/>
    <property type="evidence" value="ECO:0007669"/>
    <property type="project" value="TreeGrafter"/>
</dbReference>
<sequence>MPYIEVKWTGKQFHIEFKPEEFENATVHDLKEKCHQITHVDPERIKLLAYGAVMKNNEERLSSYGIRDGSKVTLMATPAKTMDNVASGTVEGQLLEQISIVTEKLNQKIVPDIESYEKRVKEFLSQRTGRQEQVNSKEQKKLQDYGVYLNEQLMNILFDFDGILTGLDEKARHQRKEGVRQAQALLDKVDNIKSLVKN</sequence>
<comment type="caution">
    <text evidence="4">The sequence shown here is derived from an EMBL/GenBank/DDBJ whole genome shotgun (WGS) entry which is preliminary data.</text>
</comment>
<dbReference type="Gene3D" id="1.20.58.120">
    <property type="entry name" value="BAG domain"/>
    <property type="match status" value="1"/>
</dbReference>
<dbReference type="Proteomes" id="UP000646827">
    <property type="component" value="Unassembled WGS sequence"/>
</dbReference>
<dbReference type="InterPro" id="IPR036533">
    <property type="entry name" value="BAG_dom_sf"/>
</dbReference>
<evidence type="ECO:0008006" key="6">
    <source>
        <dbReference type="Google" id="ProtNLM"/>
    </source>
</evidence>
<dbReference type="Pfam" id="PF00240">
    <property type="entry name" value="ubiquitin"/>
    <property type="match status" value="1"/>
</dbReference>
<dbReference type="InterPro" id="IPR000626">
    <property type="entry name" value="Ubiquitin-like_dom"/>
</dbReference>
<keyword evidence="1" id="KW-0143">Chaperone</keyword>
<evidence type="ECO:0000259" key="2">
    <source>
        <dbReference type="PROSITE" id="PS50053"/>
    </source>
</evidence>
<dbReference type="PANTHER" id="PTHR12329:SF16">
    <property type="entry name" value="BAG FAMILY MOLECULAR CHAPERONE REGULATOR 1"/>
    <property type="match status" value="1"/>
</dbReference>
<protein>
    <recommendedName>
        <fullName evidence="6">BAG family molecular chaperone regulator 1</fullName>
    </recommendedName>
</protein>
<dbReference type="PANTHER" id="PTHR12329">
    <property type="entry name" value="BCL2-ASSOCIATED ATHANOGENE"/>
    <property type="match status" value="1"/>
</dbReference>
<dbReference type="GO" id="GO:0016020">
    <property type="term" value="C:membrane"/>
    <property type="evidence" value="ECO:0007669"/>
    <property type="project" value="TreeGrafter"/>
</dbReference>
<feature type="domain" description="Ubiquitin-like" evidence="2">
    <location>
        <begin position="26"/>
        <end position="75"/>
    </location>
</feature>
<evidence type="ECO:0000313" key="4">
    <source>
        <dbReference type="EMBL" id="KAG2218099.1"/>
    </source>
</evidence>
<organism evidence="4 5">
    <name type="scientific">Circinella minor</name>
    <dbReference type="NCBI Taxonomy" id="1195481"/>
    <lineage>
        <taxon>Eukaryota</taxon>
        <taxon>Fungi</taxon>
        <taxon>Fungi incertae sedis</taxon>
        <taxon>Mucoromycota</taxon>
        <taxon>Mucoromycotina</taxon>
        <taxon>Mucoromycetes</taxon>
        <taxon>Mucorales</taxon>
        <taxon>Lichtheimiaceae</taxon>
        <taxon>Circinella</taxon>
    </lineage>
</organism>
<dbReference type="InterPro" id="IPR039773">
    <property type="entry name" value="BAG_chaperone_regulator"/>
</dbReference>
<dbReference type="SMART" id="SM00213">
    <property type="entry name" value="UBQ"/>
    <property type="match status" value="1"/>
</dbReference>
<dbReference type="CDD" id="cd17039">
    <property type="entry name" value="Ubl_ubiquitin_like"/>
    <property type="match status" value="1"/>
</dbReference>